<proteinExistence type="predicted"/>
<keyword evidence="2" id="KW-1185">Reference proteome</keyword>
<dbReference type="Proteomes" id="UP000245383">
    <property type="component" value="Unassembled WGS sequence"/>
</dbReference>
<dbReference type="OrthoDB" id="5597036at2759"/>
<name>A0A2T9YMN5_9FUNG</name>
<evidence type="ECO:0000313" key="1">
    <source>
        <dbReference type="EMBL" id="PVU93569.1"/>
    </source>
</evidence>
<accession>A0A2T9YMN5</accession>
<evidence type="ECO:0000313" key="2">
    <source>
        <dbReference type="Proteomes" id="UP000245383"/>
    </source>
</evidence>
<sequence>MFSGDRYKKKNISLECLPSKGSSFYKNPDNIILFQKIRPYTRDINFDKQVHNYHLLAKLADVPETESPVQPGSSDASSEDPFKYEQISAFQTETIIKDFNSECLAELTSKVPISDRNSSSFFCQGENEKPTSDFLSTINQFGPIVFQN</sequence>
<reference evidence="1 2" key="1">
    <citation type="journal article" date="2018" name="MBio">
        <title>Comparative Genomics Reveals the Core Gene Toolbox for the Fungus-Insect Symbiosis.</title>
        <authorList>
            <person name="Wang Y."/>
            <person name="Stata M."/>
            <person name="Wang W."/>
            <person name="Stajich J.E."/>
            <person name="White M.M."/>
            <person name="Moncalvo J.M."/>
        </authorList>
    </citation>
    <scope>NUCLEOTIDE SEQUENCE [LARGE SCALE GENOMIC DNA]</scope>
    <source>
        <strain evidence="1 2">SWE-8-4</strain>
    </source>
</reference>
<dbReference type="EMBL" id="MBFR01000123">
    <property type="protein sequence ID" value="PVU93569.1"/>
    <property type="molecule type" value="Genomic_DNA"/>
</dbReference>
<gene>
    <name evidence="1" type="ORF">BB561_003170</name>
</gene>
<comment type="caution">
    <text evidence="1">The sequence shown here is derived from an EMBL/GenBank/DDBJ whole genome shotgun (WGS) entry which is preliminary data.</text>
</comment>
<dbReference type="AlphaFoldDB" id="A0A2T9YMN5"/>
<organism evidence="1 2">
    <name type="scientific">Smittium simulii</name>
    <dbReference type="NCBI Taxonomy" id="133385"/>
    <lineage>
        <taxon>Eukaryota</taxon>
        <taxon>Fungi</taxon>
        <taxon>Fungi incertae sedis</taxon>
        <taxon>Zoopagomycota</taxon>
        <taxon>Kickxellomycotina</taxon>
        <taxon>Harpellomycetes</taxon>
        <taxon>Harpellales</taxon>
        <taxon>Legeriomycetaceae</taxon>
        <taxon>Smittium</taxon>
    </lineage>
</organism>
<protein>
    <submittedName>
        <fullName evidence="1">Uncharacterized protein</fullName>
    </submittedName>
</protein>